<reference evidence="2" key="1">
    <citation type="submission" date="2015-05" db="EMBL/GenBank/DDBJ databases">
        <title>Draft genome sequencing of a biphenyl-degrading bacterium, Pseudomonas balearica KF707 (=NBRC110670).</title>
        <authorList>
            <person name="Kimura N."/>
            <person name="Hirose J."/>
            <person name="Watanabe T."/>
            <person name="Suenaga H."/>
            <person name="Fujihara H."/>
            <person name="Noguchi M."/>
            <person name="Hashimoto M."/>
            <person name="Shimodaira J."/>
            <person name="Tsuchikane K."/>
            <person name="Hosoyama A."/>
            <person name="Yamazoe A."/>
            <person name="Fujita N."/>
            <person name="Furukawa K."/>
        </authorList>
    </citation>
    <scope>NUCLEOTIDE SEQUENCE [LARGE SCALE GENOMIC DNA]</scope>
    <source>
        <strain evidence="2">DSM 10086 / NBRC 110670 / KF707</strain>
    </source>
</reference>
<accession>A0AAD1BZT7</accession>
<dbReference type="KEGG" id="pfuw:KF707C_13410"/>
<dbReference type="EMBL" id="AP014862">
    <property type="protein sequence ID" value="BAU73029.1"/>
    <property type="molecule type" value="Genomic_DNA"/>
</dbReference>
<dbReference type="AlphaFoldDB" id="A0AAD1BZT7"/>
<proteinExistence type="predicted"/>
<dbReference type="Proteomes" id="UP000218554">
    <property type="component" value="Chromosome"/>
</dbReference>
<gene>
    <name evidence="1" type="ORF">KF707C_13410</name>
</gene>
<organism evidence="1 2">
    <name type="scientific">Metapseudomonas furukawaii</name>
    <name type="common">Pseudomonas furukawaii</name>
    <dbReference type="NCBI Taxonomy" id="1149133"/>
    <lineage>
        <taxon>Bacteria</taxon>
        <taxon>Pseudomonadati</taxon>
        <taxon>Pseudomonadota</taxon>
        <taxon>Gammaproteobacteria</taxon>
        <taxon>Pseudomonadales</taxon>
        <taxon>Pseudomonadaceae</taxon>
        <taxon>Metapseudomonas</taxon>
    </lineage>
</organism>
<name>A0AAD1BZT7_METFU</name>
<sequence>MGERTEECGVGHCGSLEKSLGRHHRVPLVACQRVPGAAAVVIMRASSLEAL</sequence>
<evidence type="ECO:0000313" key="1">
    <source>
        <dbReference type="EMBL" id="BAU73029.1"/>
    </source>
</evidence>
<protein>
    <submittedName>
        <fullName evidence="1">Uncharacterized protein</fullName>
    </submittedName>
</protein>
<reference evidence="1 2" key="2">
    <citation type="journal article" date="2017" name="Int. J. Syst. Evol. Microbiol.">
        <title>Pseudomonas furukawaii sp. nov., a polychlorinated biphenyl-degrading bacterium isolated from biphenyl-contaminated soil in Japan.</title>
        <authorList>
            <person name="Kimura N."/>
            <person name="Watanabe T."/>
            <person name="Suenaga H."/>
            <person name="Fujihara H."/>
            <person name="Futagami T."/>
            <person name="Goto M."/>
            <person name="Hanada S."/>
            <person name="Hirose J."/>
        </authorList>
    </citation>
    <scope>NUCLEOTIDE SEQUENCE [LARGE SCALE GENOMIC DNA]</scope>
    <source>
        <strain evidence="2">DSM 10086 / NBRC 110670 / KF707</strain>
    </source>
</reference>
<evidence type="ECO:0000313" key="2">
    <source>
        <dbReference type="Proteomes" id="UP000218554"/>
    </source>
</evidence>
<keyword evidence="2" id="KW-1185">Reference proteome</keyword>